<keyword evidence="3" id="KW-0378">Hydrolase</keyword>
<organism evidence="6 7">
    <name type="scientific">Zasmidium cellare ATCC 36951</name>
    <dbReference type="NCBI Taxonomy" id="1080233"/>
    <lineage>
        <taxon>Eukaryota</taxon>
        <taxon>Fungi</taxon>
        <taxon>Dikarya</taxon>
        <taxon>Ascomycota</taxon>
        <taxon>Pezizomycotina</taxon>
        <taxon>Dothideomycetes</taxon>
        <taxon>Dothideomycetidae</taxon>
        <taxon>Mycosphaerellales</taxon>
        <taxon>Mycosphaerellaceae</taxon>
        <taxon>Zasmidium</taxon>
    </lineage>
</organism>
<accession>A0A6A6CB41</accession>
<dbReference type="PANTHER" id="PTHR42978">
    <property type="entry name" value="QUORUM-QUENCHING LACTONASE YTNP-RELATED-RELATED"/>
    <property type="match status" value="1"/>
</dbReference>
<protein>
    <submittedName>
        <fullName evidence="6">Uncharacterized protein</fullName>
    </submittedName>
</protein>
<dbReference type="RefSeq" id="XP_033664309.1">
    <property type="nucleotide sequence ID" value="XM_033817816.1"/>
</dbReference>
<feature type="signal peptide" evidence="5">
    <location>
        <begin position="1"/>
        <end position="20"/>
    </location>
</feature>
<keyword evidence="5" id="KW-0732">Signal</keyword>
<dbReference type="GeneID" id="54571088"/>
<proteinExistence type="inferred from homology"/>
<evidence type="ECO:0000256" key="4">
    <source>
        <dbReference type="ARBA" id="ARBA00022833"/>
    </source>
</evidence>
<dbReference type="Proteomes" id="UP000799537">
    <property type="component" value="Unassembled WGS sequence"/>
</dbReference>
<evidence type="ECO:0000256" key="5">
    <source>
        <dbReference type="SAM" id="SignalP"/>
    </source>
</evidence>
<dbReference type="PANTHER" id="PTHR42978:SF5">
    <property type="entry name" value="METALLO-BETA-LACTAMASE DOMAIN-CONTAINING PROTEIN"/>
    <property type="match status" value="1"/>
</dbReference>
<evidence type="ECO:0000256" key="3">
    <source>
        <dbReference type="ARBA" id="ARBA00022801"/>
    </source>
</evidence>
<keyword evidence="4" id="KW-0862">Zinc</keyword>
<evidence type="ECO:0000313" key="6">
    <source>
        <dbReference type="EMBL" id="KAF2163420.1"/>
    </source>
</evidence>
<dbReference type="EMBL" id="ML993608">
    <property type="protein sequence ID" value="KAF2163420.1"/>
    <property type="molecule type" value="Genomic_DNA"/>
</dbReference>
<reference evidence="6" key="1">
    <citation type="journal article" date="2020" name="Stud. Mycol.">
        <title>101 Dothideomycetes genomes: a test case for predicting lifestyles and emergence of pathogens.</title>
        <authorList>
            <person name="Haridas S."/>
            <person name="Albert R."/>
            <person name="Binder M."/>
            <person name="Bloem J."/>
            <person name="Labutti K."/>
            <person name="Salamov A."/>
            <person name="Andreopoulos B."/>
            <person name="Baker S."/>
            <person name="Barry K."/>
            <person name="Bills G."/>
            <person name="Bluhm B."/>
            <person name="Cannon C."/>
            <person name="Castanera R."/>
            <person name="Culley D."/>
            <person name="Daum C."/>
            <person name="Ezra D."/>
            <person name="Gonzalez J."/>
            <person name="Henrissat B."/>
            <person name="Kuo A."/>
            <person name="Liang C."/>
            <person name="Lipzen A."/>
            <person name="Lutzoni F."/>
            <person name="Magnuson J."/>
            <person name="Mondo S."/>
            <person name="Nolan M."/>
            <person name="Ohm R."/>
            <person name="Pangilinan J."/>
            <person name="Park H.-J."/>
            <person name="Ramirez L."/>
            <person name="Alfaro M."/>
            <person name="Sun H."/>
            <person name="Tritt A."/>
            <person name="Yoshinaga Y."/>
            <person name="Zwiers L.-H."/>
            <person name="Turgeon B."/>
            <person name="Goodwin S."/>
            <person name="Spatafora J."/>
            <person name="Crous P."/>
            <person name="Grigoriev I."/>
        </authorList>
    </citation>
    <scope>NUCLEOTIDE SEQUENCE</scope>
    <source>
        <strain evidence="6">ATCC 36951</strain>
    </source>
</reference>
<keyword evidence="7" id="KW-1185">Reference proteome</keyword>
<evidence type="ECO:0000256" key="2">
    <source>
        <dbReference type="ARBA" id="ARBA00022723"/>
    </source>
</evidence>
<sequence length="389" mass="43288">MLSIFLLLTTLLTASTLTVAQYVLRINCGRNCVNVSVIDSTAKLAAPMKHMVQPPIKGHDTLECPSFSFLIQHPTGRRPLFDLGTRKDWRKFPPSVRGLLEQYSFGIEVDKNVNEILEDHGIDVAGGAFEAIIWSHWRYDHIGDVSAFPSSTALVVGPGFVETFTPGYPSRADAFVLESDYEGRHLHELSFDSDSQLIIGGYRAEHYFGDGSFYFLDTPGHAIGHVCGLARVAPDTTEENSTFVFMGGDACHHGGEFRPSQYLPLPKAISFPKSRGISTTCLGEFLVELHRRDSAVTPFYEMAESAVHDRAEARQAISNMQAFDADSNVSVVISHDATLFEMGMNVFPDTLNAWKQEDYARRGRWIFLSDFCSSPRLLAGKPRRLTCHM</sequence>
<gene>
    <name evidence="6" type="ORF">M409DRAFT_68384</name>
</gene>
<evidence type="ECO:0000256" key="1">
    <source>
        <dbReference type="ARBA" id="ARBA00007749"/>
    </source>
</evidence>
<dbReference type="SUPFAM" id="SSF56281">
    <property type="entry name" value="Metallo-hydrolase/oxidoreductase"/>
    <property type="match status" value="1"/>
</dbReference>
<dbReference type="CDD" id="cd07730">
    <property type="entry name" value="metallo-hydrolase-like_MBL-fold"/>
    <property type="match status" value="1"/>
</dbReference>
<dbReference type="Gene3D" id="3.60.15.10">
    <property type="entry name" value="Ribonuclease Z/Hydroxyacylglutathione hydrolase-like"/>
    <property type="match status" value="1"/>
</dbReference>
<comment type="similarity">
    <text evidence="1">Belongs to the metallo-beta-lactamase superfamily.</text>
</comment>
<dbReference type="GO" id="GO:0016787">
    <property type="term" value="F:hydrolase activity"/>
    <property type="evidence" value="ECO:0007669"/>
    <property type="project" value="UniProtKB-KW"/>
</dbReference>
<evidence type="ECO:0000313" key="7">
    <source>
        <dbReference type="Proteomes" id="UP000799537"/>
    </source>
</evidence>
<dbReference type="OrthoDB" id="10250730at2759"/>
<dbReference type="GO" id="GO:0046872">
    <property type="term" value="F:metal ion binding"/>
    <property type="evidence" value="ECO:0007669"/>
    <property type="project" value="UniProtKB-KW"/>
</dbReference>
<name>A0A6A6CB41_ZASCE</name>
<dbReference type="InterPro" id="IPR036866">
    <property type="entry name" value="RibonucZ/Hydroxyglut_hydro"/>
</dbReference>
<dbReference type="InterPro" id="IPR051013">
    <property type="entry name" value="MBL_superfamily_lactonases"/>
</dbReference>
<dbReference type="AlphaFoldDB" id="A0A6A6CB41"/>
<feature type="chain" id="PRO_5025674052" evidence="5">
    <location>
        <begin position="21"/>
        <end position="389"/>
    </location>
</feature>
<keyword evidence="2" id="KW-0479">Metal-binding</keyword>